<organism evidence="1 2">
    <name type="scientific">Brotaphodocola catenula</name>
    <dbReference type="NCBI Taxonomy" id="2885361"/>
    <lineage>
        <taxon>Bacteria</taxon>
        <taxon>Bacillati</taxon>
        <taxon>Bacillota</taxon>
        <taxon>Clostridia</taxon>
        <taxon>Lachnospirales</taxon>
        <taxon>Lachnospiraceae</taxon>
        <taxon>Brotaphodocola</taxon>
    </lineage>
</organism>
<protein>
    <submittedName>
        <fullName evidence="1">YhcH/YjgK/YiaL family protein</fullName>
    </submittedName>
</protein>
<dbReference type="PANTHER" id="PTHR34986">
    <property type="entry name" value="EVOLVED BETA-GALACTOSIDASE SUBUNIT BETA"/>
    <property type="match status" value="1"/>
</dbReference>
<proteinExistence type="predicted"/>
<name>A0AAE3ANW9_9FIRM</name>
<evidence type="ECO:0000313" key="1">
    <source>
        <dbReference type="EMBL" id="MCC2163449.1"/>
    </source>
</evidence>
<evidence type="ECO:0000313" key="2">
    <source>
        <dbReference type="Proteomes" id="UP001198962"/>
    </source>
</evidence>
<dbReference type="GO" id="GO:0005829">
    <property type="term" value="C:cytosol"/>
    <property type="evidence" value="ECO:0007669"/>
    <property type="project" value="TreeGrafter"/>
</dbReference>
<dbReference type="Proteomes" id="UP001198962">
    <property type="component" value="Unassembled WGS sequence"/>
</dbReference>
<dbReference type="AlphaFoldDB" id="A0AAE3ANW9"/>
<sequence>MIFSSIYAKDDAKKYPKAIQTALDYLKTHDFTAMETGVYEIQGKDIYAQVMDAQTGAVEEKRPEVHEKFVDVQFLASGKEKLGFTPDTGKYEVDERFDERDLIFYKSVENEGFIEATPGCYSIFFPADVHRPAVAVDEPMTVRKVVVKVSVALLSEE</sequence>
<dbReference type="InterPro" id="IPR037012">
    <property type="entry name" value="NanQ/TabA/YiaL_sf"/>
</dbReference>
<accession>A0AAE3ANW9</accession>
<dbReference type="RefSeq" id="WP_177977598.1">
    <property type="nucleotide sequence ID" value="NZ_JAJEPU010000002.1"/>
</dbReference>
<dbReference type="Pfam" id="PF04074">
    <property type="entry name" value="DUF386"/>
    <property type="match status" value="1"/>
</dbReference>
<dbReference type="SUPFAM" id="SSF51197">
    <property type="entry name" value="Clavaminate synthase-like"/>
    <property type="match status" value="1"/>
</dbReference>
<dbReference type="EMBL" id="JAJEPU010000002">
    <property type="protein sequence ID" value="MCC2163449.1"/>
    <property type="molecule type" value="Genomic_DNA"/>
</dbReference>
<dbReference type="PANTHER" id="PTHR34986:SF1">
    <property type="entry name" value="PROTEIN YIAL"/>
    <property type="match status" value="1"/>
</dbReference>
<dbReference type="Gene3D" id="2.60.120.370">
    <property type="entry name" value="YhcH/YjgK/YiaL"/>
    <property type="match status" value="1"/>
</dbReference>
<dbReference type="InterPro" id="IPR004375">
    <property type="entry name" value="NanQ/TabA/YiaL"/>
</dbReference>
<keyword evidence="2" id="KW-1185">Reference proteome</keyword>
<reference evidence="1" key="1">
    <citation type="submission" date="2021-10" db="EMBL/GenBank/DDBJ databases">
        <title>Anaerobic single-cell dispensing facilitates the cultivation of human gut bacteria.</title>
        <authorList>
            <person name="Afrizal A."/>
        </authorList>
    </citation>
    <scope>NUCLEOTIDE SEQUENCE</scope>
    <source>
        <strain evidence="1">CLA-AA-H274</strain>
    </source>
</reference>
<dbReference type="NCBIfam" id="TIGR00022">
    <property type="entry name" value="YhcH/YjgK/YiaL family protein"/>
    <property type="match status" value="1"/>
</dbReference>
<comment type="caution">
    <text evidence="1">The sequence shown here is derived from an EMBL/GenBank/DDBJ whole genome shotgun (WGS) entry which is preliminary data.</text>
</comment>
<gene>
    <name evidence="1" type="ORF">LKD32_00895</name>
</gene>